<name>A0A2M8L643_9BACT</name>
<dbReference type="FunFam" id="1.20.1260.100:FF:000001">
    <property type="entry name" value="translocator protein 2"/>
    <property type="match status" value="1"/>
</dbReference>
<gene>
    <name evidence="7" type="ORF">COU96_00475</name>
</gene>
<feature type="transmembrane region" description="Helical" evidence="6">
    <location>
        <begin position="48"/>
        <end position="69"/>
    </location>
</feature>
<feature type="transmembrane region" description="Helical" evidence="6">
    <location>
        <begin position="81"/>
        <end position="100"/>
    </location>
</feature>
<dbReference type="CDD" id="cd15904">
    <property type="entry name" value="TSPO_MBR"/>
    <property type="match status" value="1"/>
</dbReference>
<dbReference type="GO" id="GO:0016020">
    <property type="term" value="C:membrane"/>
    <property type="evidence" value="ECO:0007669"/>
    <property type="project" value="UniProtKB-SubCell"/>
</dbReference>
<evidence type="ECO:0000313" key="8">
    <source>
        <dbReference type="Proteomes" id="UP000229500"/>
    </source>
</evidence>
<evidence type="ECO:0000256" key="3">
    <source>
        <dbReference type="ARBA" id="ARBA00022692"/>
    </source>
</evidence>
<protein>
    <submittedName>
        <fullName evidence="7">TspO protein</fullName>
    </submittedName>
</protein>
<keyword evidence="5 6" id="KW-0472">Membrane</keyword>
<evidence type="ECO:0000256" key="1">
    <source>
        <dbReference type="ARBA" id="ARBA00004141"/>
    </source>
</evidence>
<feature type="transmembrane region" description="Helical" evidence="6">
    <location>
        <begin position="106"/>
        <end position="127"/>
    </location>
</feature>
<dbReference type="PANTHER" id="PTHR10057:SF0">
    <property type="entry name" value="TRANSLOCATOR PROTEIN"/>
    <property type="match status" value="1"/>
</dbReference>
<dbReference type="AlphaFoldDB" id="A0A2M8L643"/>
<reference evidence="8" key="1">
    <citation type="submission" date="2017-09" db="EMBL/GenBank/DDBJ databases">
        <title>Depth-based differentiation of microbial function through sediment-hosted aquifers and enrichment of novel symbionts in the deep terrestrial subsurface.</title>
        <authorList>
            <person name="Probst A.J."/>
            <person name="Ladd B."/>
            <person name="Jarett J.K."/>
            <person name="Geller-Mcgrath D.E."/>
            <person name="Sieber C.M.K."/>
            <person name="Emerson J.B."/>
            <person name="Anantharaman K."/>
            <person name="Thomas B.C."/>
            <person name="Malmstrom R."/>
            <person name="Stieglmeier M."/>
            <person name="Klingl A."/>
            <person name="Woyke T."/>
            <person name="Ryan C.M."/>
            <person name="Banfield J.F."/>
        </authorList>
    </citation>
    <scope>NUCLEOTIDE SEQUENCE [LARGE SCALE GENOMIC DNA]</scope>
</reference>
<dbReference type="PANTHER" id="PTHR10057">
    <property type="entry name" value="PERIPHERAL-TYPE BENZODIAZEPINE RECEPTOR"/>
    <property type="match status" value="1"/>
</dbReference>
<accession>A0A2M8L643</accession>
<comment type="similarity">
    <text evidence="2">Belongs to the TspO/BZRP family.</text>
</comment>
<dbReference type="Proteomes" id="UP000229500">
    <property type="component" value="Unassembled WGS sequence"/>
</dbReference>
<comment type="subcellular location">
    <subcellularLocation>
        <location evidence="1">Membrane</location>
        <topology evidence="1">Multi-pass membrane protein</topology>
    </subcellularLocation>
</comment>
<organism evidence="7 8">
    <name type="scientific">Candidatus Shapirobacteria bacterium CG10_big_fil_rev_8_21_14_0_10_38_14</name>
    <dbReference type="NCBI Taxonomy" id="1974483"/>
    <lineage>
        <taxon>Bacteria</taxon>
        <taxon>Candidatus Shapironibacteriota</taxon>
    </lineage>
</organism>
<dbReference type="InterPro" id="IPR004307">
    <property type="entry name" value="TspO_MBR"/>
</dbReference>
<keyword evidence="4 6" id="KW-1133">Transmembrane helix</keyword>
<sequence length="158" mass="18498">MKINNFWKLIISVLVCLSAGFIGSFFTTPSIPTWYATLNKPSFNPPNWLFGPVWTTLFILMGIAAFLIWRKGLKKKVVKNALIIFLLQLIFNTLWSFLFFKFHSPFWTLIDIVVLWVLILLVLIKFWKINKVAGILLIPYLLWVSFASFLNYTIYQLN</sequence>
<comment type="caution">
    <text evidence="7">The sequence shown here is derived from an EMBL/GenBank/DDBJ whole genome shotgun (WGS) entry which is preliminary data.</text>
</comment>
<dbReference type="GO" id="GO:0033013">
    <property type="term" value="P:tetrapyrrole metabolic process"/>
    <property type="evidence" value="ECO:0007669"/>
    <property type="project" value="UniProtKB-ARBA"/>
</dbReference>
<evidence type="ECO:0000313" key="7">
    <source>
        <dbReference type="EMBL" id="PJE69303.1"/>
    </source>
</evidence>
<dbReference type="InterPro" id="IPR038330">
    <property type="entry name" value="TspO/MBR-related_sf"/>
</dbReference>
<dbReference type="Pfam" id="PF03073">
    <property type="entry name" value="TspO_MBR"/>
    <property type="match status" value="1"/>
</dbReference>
<dbReference type="PIRSF" id="PIRSF005859">
    <property type="entry name" value="PBR"/>
    <property type="match status" value="1"/>
</dbReference>
<dbReference type="EMBL" id="PFEL01000023">
    <property type="protein sequence ID" value="PJE69303.1"/>
    <property type="molecule type" value="Genomic_DNA"/>
</dbReference>
<evidence type="ECO:0000256" key="2">
    <source>
        <dbReference type="ARBA" id="ARBA00007524"/>
    </source>
</evidence>
<feature type="transmembrane region" description="Helical" evidence="6">
    <location>
        <begin position="134"/>
        <end position="155"/>
    </location>
</feature>
<evidence type="ECO:0000256" key="5">
    <source>
        <dbReference type="ARBA" id="ARBA00023136"/>
    </source>
</evidence>
<feature type="transmembrane region" description="Helical" evidence="6">
    <location>
        <begin position="7"/>
        <end position="28"/>
    </location>
</feature>
<keyword evidence="3 6" id="KW-0812">Transmembrane</keyword>
<dbReference type="Gene3D" id="1.20.1260.100">
    <property type="entry name" value="TspO/MBR protein"/>
    <property type="match status" value="1"/>
</dbReference>
<evidence type="ECO:0000256" key="4">
    <source>
        <dbReference type="ARBA" id="ARBA00022989"/>
    </source>
</evidence>
<proteinExistence type="inferred from homology"/>
<evidence type="ECO:0000256" key="6">
    <source>
        <dbReference type="SAM" id="Phobius"/>
    </source>
</evidence>